<gene>
    <name evidence="1" type="ORF">XYLVIOL_LOCUS3348</name>
</gene>
<reference evidence="1 2" key="1">
    <citation type="submission" date="2024-08" db="EMBL/GenBank/DDBJ databases">
        <authorList>
            <person name="Will J Nash"/>
            <person name="Angela Man"/>
            <person name="Seanna McTaggart"/>
            <person name="Kendall Baker"/>
            <person name="Tom Barker"/>
            <person name="Leah Catchpole"/>
            <person name="Alex Durrant"/>
            <person name="Karim Gharbi"/>
            <person name="Naomi Irish"/>
            <person name="Gemy Kaithakottil"/>
            <person name="Debby Ku"/>
            <person name="Aaliyah Providence"/>
            <person name="Felix Shaw"/>
            <person name="David Swarbreck"/>
            <person name="Chris Watkins"/>
            <person name="Ann M. McCartney"/>
            <person name="Giulio Formenti"/>
            <person name="Alice Mouton"/>
            <person name="Noel Vella"/>
            <person name="Bjorn M von Reumont"/>
            <person name="Adriana Vella"/>
            <person name="Wilfried Haerty"/>
        </authorList>
    </citation>
    <scope>NUCLEOTIDE SEQUENCE [LARGE SCALE GENOMIC DNA]</scope>
</reference>
<protein>
    <submittedName>
        <fullName evidence="1">Uncharacterized protein</fullName>
    </submittedName>
</protein>
<keyword evidence="2" id="KW-1185">Reference proteome</keyword>
<sequence length="200" mass="22571">MATLTCYDSWKSRLIAKIKECRDTIKNAIKSPRNSSIPDTITFSSIASKREEYTEEAILMRNSTMNADQGEKLDASWSVGPCDPNYLLDSSVSASEKEIKEEFIEENNAFPIKKKISAEPFLSYAEGTTIFIWPDDTMEDSFSSKPSNSLEHLNFSDTDFGNPCTNSTFYENSHENKNRVSSPTRNCSFLDSGFENNFSI</sequence>
<dbReference type="EMBL" id="CAXAJV020001288">
    <property type="protein sequence ID" value="CAL7938556.1"/>
    <property type="molecule type" value="Genomic_DNA"/>
</dbReference>
<accession>A0ABP1NE45</accession>
<name>A0ABP1NE45_XYLVO</name>
<evidence type="ECO:0000313" key="1">
    <source>
        <dbReference type="EMBL" id="CAL7938556.1"/>
    </source>
</evidence>
<evidence type="ECO:0000313" key="2">
    <source>
        <dbReference type="Proteomes" id="UP001642520"/>
    </source>
</evidence>
<comment type="caution">
    <text evidence="1">The sequence shown here is derived from an EMBL/GenBank/DDBJ whole genome shotgun (WGS) entry which is preliminary data.</text>
</comment>
<organism evidence="1 2">
    <name type="scientific">Xylocopa violacea</name>
    <name type="common">Violet carpenter bee</name>
    <name type="synonym">Apis violacea</name>
    <dbReference type="NCBI Taxonomy" id="135666"/>
    <lineage>
        <taxon>Eukaryota</taxon>
        <taxon>Metazoa</taxon>
        <taxon>Ecdysozoa</taxon>
        <taxon>Arthropoda</taxon>
        <taxon>Hexapoda</taxon>
        <taxon>Insecta</taxon>
        <taxon>Pterygota</taxon>
        <taxon>Neoptera</taxon>
        <taxon>Endopterygota</taxon>
        <taxon>Hymenoptera</taxon>
        <taxon>Apocrita</taxon>
        <taxon>Aculeata</taxon>
        <taxon>Apoidea</taxon>
        <taxon>Anthophila</taxon>
        <taxon>Apidae</taxon>
        <taxon>Xylocopa</taxon>
        <taxon>Xylocopa</taxon>
    </lineage>
</organism>
<proteinExistence type="predicted"/>
<dbReference type="Proteomes" id="UP001642520">
    <property type="component" value="Unassembled WGS sequence"/>
</dbReference>